<keyword evidence="15" id="KW-1185">Reference proteome</keyword>
<evidence type="ECO:0000256" key="9">
    <source>
        <dbReference type="ARBA" id="ARBA00050687"/>
    </source>
</evidence>
<dbReference type="InterPro" id="IPR002695">
    <property type="entry name" value="PurH-like"/>
</dbReference>
<reference evidence="13" key="1">
    <citation type="submission" date="2016-10" db="EMBL/GenBank/DDBJ databases">
        <authorList>
            <person name="de Groot N.N."/>
        </authorList>
    </citation>
    <scope>NUCLEOTIDE SEQUENCE [LARGE SCALE GENOMIC DNA]</scope>
    <source>
        <strain evidence="13">DSM 24204</strain>
    </source>
</reference>
<dbReference type="InterPro" id="IPR011607">
    <property type="entry name" value="MGS-like_dom"/>
</dbReference>
<dbReference type="UniPathway" id="UPA00074">
    <property type="reaction ID" value="UER00133"/>
</dbReference>
<dbReference type="Proteomes" id="UP001224812">
    <property type="component" value="Unassembled WGS sequence"/>
</dbReference>
<dbReference type="FunFam" id="3.40.50.1380:FF:000001">
    <property type="entry name" value="Bifunctional purine biosynthesis protein PurH"/>
    <property type="match status" value="1"/>
</dbReference>
<keyword evidence="4 10" id="KW-0808">Transferase</keyword>
<dbReference type="GeneID" id="83545538"/>
<keyword evidence="5 10" id="KW-0658">Purine biosynthesis</keyword>
<dbReference type="Gene3D" id="3.40.140.20">
    <property type="match status" value="2"/>
</dbReference>
<dbReference type="OrthoDB" id="9802065at2"/>
<dbReference type="PIRSF" id="PIRSF000414">
    <property type="entry name" value="AICARFT_IMPCHas"/>
    <property type="match status" value="1"/>
</dbReference>
<gene>
    <name evidence="10 12" type="primary">purH</name>
    <name evidence="12" type="ORF">QJT92_02905</name>
    <name evidence="13" type="ORF">SAMN05444853_12610</name>
</gene>
<dbReference type="Pfam" id="PF02142">
    <property type="entry name" value="MGS"/>
    <property type="match status" value="1"/>
</dbReference>
<dbReference type="EC" id="2.1.2.3" evidence="10"/>
<dbReference type="FunFam" id="3.40.140.20:FF:000001">
    <property type="entry name" value="Bifunctional purine biosynthesis protein PurH"/>
    <property type="match status" value="1"/>
</dbReference>
<dbReference type="GO" id="GO:0006189">
    <property type="term" value="P:'de novo' IMP biosynthetic process"/>
    <property type="evidence" value="ECO:0007669"/>
    <property type="project" value="UniProtKB-UniRule"/>
</dbReference>
<dbReference type="EC" id="3.5.4.10" evidence="10"/>
<dbReference type="InterPro" id="IPR036914">
    <property type="entry name" value="MGS-like_dom_sf"/>
</dbReference>
<protein>
    <recommendedName>
        <fullName evidence="10">Bifunctional purine biosynthesis protein PurH</fullName>
    </recommendedName>
    <domain>
        <recommendedName>
            <fullName evidence="10">Phosphoribosylaminoimidazolecarboxamide formyltransferase</fullName>
            <ecNumber evidence="10">2.1.2.3</ecNumber>
        </recommendedName>
        <alternativeName>
            <fullName evidence="10">AICAR transformylase</fullName>
        </alternativeName>
    </domain>
    <domain>
        <recommendedName>
            <fullName evidence="10">IMP cyclohydrolase</fullName>
            <ecNumber evidence="10">3.5.4.10</ecNumber>
        </recommendedName>
        <alternativeName>
            <fullName evidence="10">ATIC</fullName>
        </alternativeName>
        <alternativeName>
            <fullName evidence="10">IMP synthase</fullName>
        </alternativeName>
        <alternativeName>
            <fullName evidence="10">Inosinicase</fullName>
        </alternativeName>
    </domain>
</protein>
<feature type="domain" description="MGS-like" evidence="11">
    <location>
        <begin position="1"/>
        <end position="143"/>
    </location>
</feature>
<comment type="pathway">
    <text evidence="1 10">Purine metabolism; IMP biosynthesis via de novo pathway; IMP from 5-formamido-1-(5-phospho-D-ribosyl)imidazole-4-carboxamide: step 1/1.</text>
</comment>
<evidence type="ECO:0000256" key="8">
    <source>
        <dbReference type="ARBA" id="ARBA00050488"/>
    </source>
</evidence>
<dbReference type="HAMAP" id="MF_00139">
    <property type="entry name" value="PurH"/>
    <property type="match status" value="1"/>
</dbReference>
<dbReference type="EMBL" id="JASAVS010000004">
    <property type="protein sequence ID" value="MDP8084883.1"/>
    <property type="molecule type" value="Genomic_DNA"/>
</dbReference>
<dbReference type="PROSITE" id="PS51855">
    <property type="entry name" value="MGS"/>
    <property type="match status" value="1"/>
</dbReference>
<sequence length="505" mass="56505">MKRALISVYDKEGIVELAEQLVKNNIEIISTGGTYQHLLDNGVPVLEVSQVIESDEMLDGRVKTLHPHIHGGILAIRDNAEHMQTLKEKNIATIDFVIVNLYPFFDKVKENLPFDDTIEFIDIGGPTMLRSAAKSFKDVVVITDKKDYQTVIDELNNNQTISYETRKFFAKKVFNLTACYDAAISQFLLDDDCPEFLTISYQKESEMRYGENSHQKAVYYVDKMNDGAMKDFTQLNGKALSFNNIRDMDLAWKVVCEFNETEDIACCAVKHSTPCGVAIADSVETAYNKAYECDPVSIFGGIVAFNREVDESTAKKLKDIFLEIVIAPSFSDDALTTLKQKKNLRVIKCNQKPQDSKEYIKVDGGLLVQDVNNTLLDNAKVVTNKQPSDIENKDLLFALKVVKYVKSNAIVIAKDGQTLGIGGGEVSRIWATEKAIERANIFGKTNMVLASDAFFPFSDVVKLVSENAITAIIQPGGSIRDQDSIDVCNKKDIAMVFSQLRHFKY</sequence>
<evidence type="ECO:0000256" key="1">
    <source>
        <dbReference type="ARBA" id="ARBA00004844"/>
    </source>
</evidence>
<evidence type="ECO:0000256" key="7">
    <source>
        <dbReference type="ARBA" id="ARBA00023268"/>
    </source>
</evidence>
<dbReference type="STRING" id="97481.SAMN05444853_12610"/>
<comment type="catalytic activity">
    <reaction evidence="9 10">
        <text>IMP + H2O = 5-formamido-1-(5-phospho-D-ribosyl)imidazole-4-carboxamide</text>
        <dbReference type="Rhea" id="RHEA:18445"/>
        <dbReference type="ChEBI" id="CHEBI:15377"/>
        <dbReference type="ChEBI" id="CHEBI:58053"/>
        <dbReference type="ChEBI" id="CHEBI:58467"/>
        <dbReference type="EC" id="3.5.4.10"/>
    </reaction>
</comment>
<dbReference type="SUPFAM" id="SSF52335">
    <property type="entry name" value="Methylglyoxal synthase-like"/>
    <property type="match status" value="1"/>
</dbReference>
<dbReference type="NCBIfam" id="TIGR00355">
    <property type="entry name" value="purH"/>
    <property type="match status" value="1"/>
</dbReference>
<reference evidence="14" key="2">
    <citation type="submission" date="2016-10" db="EMBL/GenBank/DDBJ databases">
        <authorList>
            <person name="Varghese N."/>
            <person name="Submissions S."/>
        </authorList>
    </citation>
    <scope>NUCLEOTIDE SEQUENCE [LARGE SCALE GENOMIC DNA]</scope>
    <source>
        <strain evidence="14">DSM 24204</strain>
    </source>
</reference>
<evidence type="ECO:0000313" key="14">
    <source>
        <dbReference type="Proteomes" id="UP000198883"/>
    </source>
</evidence>
<proteinExistence type="inferred from homology"/>
<dbReference type="InterPro" id="IPR024051">
    <property type="entry name" value="AICAR_Tfase_dup_dom_sf"/>
</dbReference>
<dbReference type="Pfam" id="PF01808">
    <property type="entry name" value="AICARFT_IMPCHas"/>
    <property type="match status" value="1"/>
</dbReference>
<dbReference type="SUPFAM" id="SSF53927">
    <property type="entry name" value="Cytidine deaminase-like"/>
    <property type="match status" value="1"/>
</dbReference>
<keyword evidence="6 10" id="KW-0378">Hydrolase</keyword>
<dbReference type="GO" id="GO:0003937">
    <property type="term" value="F:IMP cyclohydrolase activity"/>
    <property type="evidence" value="ECO:0007669"/>
    <property type="project" value="UniProtKB-UniRule"/>
</dbReference>
<dbReference type="PANTHER" id="PTHR11692:SF0">
    <property type="entry name" value="BIFUNCTIONAL PURINE BIOSYNTHESIS PROTEIN ATIC"/>
    <property type="match status" value="1"/>
</dbReference>
<evidence type="ECO:0000256" key="2">
    <source>
        <dbReference type="ARBA" id="ARBA00004954"/>
    </source>
</evidence>
<reference evidence="12 15" key="3">
    <citation type="journal article" date="2023" name="Front. Microbiol.">
        <title>Phylogeography and host specificity of Pasteurellaceae pathogenic to sea-farmed fish in the north-east Atlantic.</title>
        <authorList>
            <person name="Gulla S."/>
            <person name="Colquhoun D.J."/>
            <person name="Olsen A.B."/>
            <person name="Spilsberg B."/>
            <person name="Lagesen K."/>
            <person name="Aakesson C.P."/>
            <person name="Strom S."/>
            <person name="Manji F."/>
            <person name="Birkbeck T.H."/>
            <person name="Nilsen H.K."/>
        </authorList>
    </citation>
    <scope>NUCLEOTIDE SEQUENCE [LARGE SCALE GENOMIC DNA]</scope>
    <source>
        <strain evidence="12 15">VIO11850</strain>
    </source>
</reference>
<dbReference type="SMART" id="SM00851">
    <property type="entry name" value="MGS"/>
    <property type="match status" value="1"/>
</dbReference>
<dbReference type="CDD" id="cd01421">
    <property type="entry name" value="IMPCH"/>
    <property type="match status" value="1"/>
</dbReference>
<evidence type="ECO:0000256" key="3">
    <source>
        <dbReference type="ARBA" id="ARBA00007667"/>
    </source>
</evidence>
<comment type="catalytic activity">
    <reaction evidence="8 10">
        <text>(6R)-10-formyltetrahydrofolate + 5-amino-1-(5-phospho-beta-D-ribosyl)imidazole-4-carboxamide = 5-formamido-1-(5-phospho-D-ribosyl)imidazole-4-carboxamide + (6S)-5,6,7,8-tetrahydrofolate</text>
        <dbReference type="Rhea" id="RHEA:22192"/>
        <dbReference type="ChEBI" id="CHEBI:57453"/>
        <dbReference type="ChEBI" id="CHEBI:58467"/>
        <dbReference type="ChEBI" id="CHEBI:58475"/>
        <dbReference type="ChEBI" id="CHEBI:195366"/>
        <dbReference type="EC" id="2.1.2.3"/>
    </reaction>
</comment>
<evidence type="ECO:0000313" key="15">
    <source>
        <dbReference type="Proteomes" id="UP001224812"/>
    </source>
</evidence>
<dbReference type="RefSeq" id="WP_090923046.1">
    <property type="nucleotide sequence ID" value="NZ_CP016180.1"/>
</dbReference>
<dbReference type="NCBIfam" id="NF002049">
    <property type="entry name" value="PRK00881.1"/>
    <property type="match status" value="1"/>
</dbReference>
<evidence type="ECO:0000256" key="6">
    <source>
        <dbReference type="ARBA" id="ARBA00022801"/>
    </source>
</evidence>
<dbReference type="PANTHER" id="PTHR11692">
    <property type="entry name" value="BIFUNCTIONAL PURINE BIOSYNTHESIS PROTEIN PURH"/>
    <property type="match status" value="1"/>
</dbReference>
<dbReference type="InterPro" id="IPR016193">
    <property type="entry name" value="Cytidine_deaminase-like"/>
</dbReference>
<dbReference type="Proteomes" id="UP000198883">
    <property type="component" value="Unassembled WGS sequence"/>
</dbReference>
<evidence type="ECO:0000313" key="12">
    <source>
        <dbReference type="EMBL" id="MDP8084883.1"/>
    </source>
</evidence>
<name>A0A1H7ZJL8_9PAST</name>
<dbReference type="AlphaFoldDB" id="A0A1H7ZJL8"/>
<dbReference type="FunFam" id="3.40.140.20:FF:000002">
    <property type="entry name" value="Bifunctional purine biosynthesis protein PurH"/>
    <property type="match status" value="1"/>
</dbReference>
<evidence type="ECO:0000256" key="5">
    <source>
        <dbReference type="ARBA" id="ARBA00022755"/>
    </source>
</evidence>
<organism evidence="13 14">
    <name type="scientific">Phocoenobacter skyensis</name>
    <dbReference type="NCBI Taxonomy" id="97481"/>
    <lineage>
        <taxon>Bacteria</taxon>
        <taxon>Pseudomonadati</taxon>
        <taxon>Pseudomonadota</taxon>
        <taxon>Gammaproteobacteria</taxon>
        <taxon>Pasteurellales</taxon>
        <taxon>Pasteurellaceae</taxon>
        <taxon>Phocoenobacter</taxon>
    </lineage>
</organism>
<comment type="similarity">
    <text evidence="3 10">Belongs to the PurH family.</text>
</comment>
<dbReference type="GO" id="GO:0004643">
    <property type="term" value="F:phosphoribosylaminoimidazolecarboxamide formyltransferase activity"/>
    <property type="evidence" value="ECO:0007669"/>
    <property type="project" value="UniProtKB-UniRule"/>
</dbReference>
<evidence type="ECO:0000313" key="13">
    <source>
        <dbReference type="EMBL" id="SEM58154.1"/>
    </source>
</evidence>
<accession>A0A1H7ZJL8</accession>
<dbReference type="EMBL" id="FOBN01000026">
    <property type="protein sequence ID" value="SEM58154.1"/>
    <property type="molecule type" value="Genomic_DNA"/>
</dbReference>
<dbReference type="SMART" id="SM00798">
    <property type="entry name" value="AICARFT_IMPCHas"/>
    <property type="match status" value="1"/>
</dbReference>
<comment type="domain">
    <text evidence="10">The IMP cyclohydrolase activity resides in the N-terminal region.</text>
</comment>
<comment type="pathway">
    <text evidence="2 10">Purine metabolism; IMP biosynthesis via de novo pathway; 5-formamido-1-(5-phospho-D-ribosyl)imidazole-4-carboxamide from 5-amino-1-(5-phospho-D-ribosyl)imidazole-4-carboxamide (10-formyl THF route): step 1/1.</text>
</comment>
<evidence type="ECO:0000259" key="11">
    <source>
        <dbReference type="PROSITE" id="PS51855"/>
    </source>
</evidence>
<dbReference type="Gene3D" id="3.40.50.1380">
    <property type="entry name" value="Methylglyoxal synthase-like domain"/>
    <property type="match status" value="1"/>
</dbReference>
<evidence type="ECO:0000256" key="10">
    <source>
        <dbReference type="HAMAP-Rule" id="MF_00139"/>
    </source>
</evidence>
<evidence type="ECO:0000256" key="4">
    <source>
        <dbReference type="ARBA" id="ARBA00022679"/>
    </source>
</evidence>
<dbReference type="GO" id="GO:0005829">
    <property type="term" value="C:cytosol"/>
    <property type="evidence" value="ECO:0007669"/>
    <property type="project" value="TreeGrafter"/>
</dbReference>
<keyword evidence="7 10" id="KW-0511">Multifunctional enzyme</keyword>